<keyword evidence="3" id="KW-1185">Reference proteome</keyword>
<feature type="region of interest" description="Disordered" evidence="1">
    <location>
        <begin position="1"/>
        <end position="81"/>
    </location>
</feature>
<protein>
    <submittedName>
        <fullName evidence="2">Uncharacterized protein</fullName>
    </submittedName>
</protein>
<dbReference type="AlphaFoldDB" id="A0A4S2MZL9"/>
<accession>A0A4S2MZL9</accession>
<evidence type="ECO:0000256" key="1">
    <source>
        <dbReference type="SAM" id="MobiDB-lite"/>
    </source>
</evidence>
<dbReference type="Proteomes" id="UP000298138">
    <property type="component" value="Unassembled WGS sequence"/>
</dbReference>
<name>A0A4S2MZL9_9PEZI</name>
<feature type="compositionally biased region" description="Polar residues" evidence="1">
    <location>
        <begin position="128"/>
        <end position="143"/>
    </location>
</feature>
<sequence length="355" mass="41058">MATSGLQRFDSTSSSCPPPPRSGAFTPNSSSTAGYDNSDSEAVEIDEVVDTPRIRRYHHRRHQREERHRAPSHQTRQQTDFRKLEDLVTKLLDERFRTLDSRIDAFIQRQTSEGDRRSRRTPTPPPMSNINSNKLPRPSSSPSPFMADTRKAAIERRLQQLFSTKSQIDETYTRWLSNYTHELNLLHNSTWAPSSASTPPCPCECRSITTLLGPSLPRLDTGDSGNIETAVLQWCTRIDDRVAVWGEEIVCPLLCVPLQEERRLWKWYSSLGEKERRRITEGQGCWERFREEIVRGAGNIERWGVGRAVEKHIMAMMTVAFALFLWALWCVWEEWPDDVPGAPIRDEREWPWPRV</sequence>
<reference evidence="2 3" key="1">
    <citation type="submission" date="2019-04" db="EMBL/GenBank/DDBJ databases">
        <title>Comparative genomics and transcriptomics to analyze fruiting body development in filamentous ascomycetes.</title>
        <authorList>
            <consortium name="DOE Joint Genome Institute"/>
            <person name="Lutkenhaus R."/>
            <person name="Traeger S."/>
            <person name="Breuer J."/>
            <person name="Kuo A."/>
            <person name="Lipzen A."/>
            <person name="Pangilinan J."/>
            <person name="Dilworth D."/>
            <person name="Sandor L."/>
            <person name="Poggeler S."/>
            <person name="Barry K."/>
            <person name="Grigoriev I.V."/>
            <person name="Nowrousian M."/>
        </authorList>
    </citation>
    <scope>NUCLEOTIDE SEQUENCE [LARGE SCALE GENOMIC DNA]</scope>
    <source>
        <strain evidence="2 3">CBS 389.68</strain>
    </source>
</reference>
<dbReference type="EMBL" id="ML220116">
    <property type="protein sequence ID" value="TGZ82024.1"/>
    <property type="molecule type" value="Genomic_DNA"/>
</dbReference>
<proteinExistence type="predicted"/>
<evidence type="ECO:0000313" key="2">
    <source>
        <dbReference type="EMBL" id="TGZ82024.1"/>
    </source>
</evidence>
<feature type="compositionally biased region" description="Polar residues" evidence="1">
    <location>
        <begin position="25"/>
        <end position="37"/>
    </location>
</feature>
<organism evidence="2 3">
    <name type="scientific">Ascodesmis nigricans</name>
    <dbReference type="NCBI Taxonomy" id="341454"/>
    <lineage>
        <taxon>Eukaryota</taxon>
        <taxon>Fungi</taxon>
        <taxon>Dikarya</taxon>
        <taxon>Ascomycota</taxon>
        <taxon>Pezizomycotina</taxon>
        <taxon>Pezizomycetes</taxon>
        <taxon>Pezizales</taxon>
        <taxon>Ascodesmidaceae</taxon>
        <taxon>Ascodesmis</taxon>
    </lineage>
</organism>
<dbReference type="InParanoid" id="A0A4S2MZL9"/>
<feature type="compositionally biased region" description="Acidic residues" evidence="1">
    <location>
        <begin position="38"/>
        <end position="49"/>
    </location>
</feature>
<feature type="region of interest" description="Disordered" evidence="1">
    <location>
        <begin position="107"/>
        <end position="145"/>
    </location>
</feature>
<feature type="compositionally biased region" description="Polar residues" evidence="1">
    <location>
        <begin position="1"/>
        <end position="10"/>
    </location>
</feature>
<evidence type="ECO:0000313" key="3">
    <source>
        <dbReference type="Proteomes" id="UP000298138"/>
    </source>
</evidence>
<gene>
    <name evidence="2" type="ORF">EX30DRAFT_363154</name>
</gene>